<feature type="transmembrane region" description="Helical" evidence="8">
    <location>
        <begin position="262"/>
        <end position="284"/>
    </location>
</feature>
<feature type="region of interest" description="Disordered" evidence="7">
    <location>
        <begin position="414"/>
        <end position="446"/>
    </location>
</feature>
<dbReference type="EMBL" id="FNTL01000005">
    <property type="protein sequence ID" value="SEE81887.1"/>
    <property type="molecule type" value="Genomic_DNA"/>
</dbReference>
<organism evidence="10 11">
    <name type="scientific">Rhodococcus jostii</name>
    <dbReference type="NCBI Taxonomy" id="132919"/>
    <lineage>
        <taxon>Bacteria</taxon>
        <taxon>Bacillati</taxon>
        <taxon>Actinomycetota</taxon>
        <taxon>Actinomycetes</taxon>
        <taxon>Mycobacteriales</taxon>
        <taxon>Nocardiaceae</taxon>
        <taxon>Rhodococcus</taxon>
    </lineage>
</organism>
<feature type="transmembrane region" description="Helical" evidence="8">
    <location>
        <begin position="24"/>
        <end position="50"/>
    </location>
</feature>
<feature type="transmembrane region" description="Helical" evidence="8">
    <location>
        <begin position="296"/>
        <end position="317"/>
    </location>
</feature>
<evidence type="ECO:0000256" key="5">
    <source>
        <dbReference type="ARBA" id="ARBA00022989"/>
    </source>
</evidence>
<evidence type="ECO:0000256" key="7">
    <source>
        <dbReference type="SAM" id="MobiDB-lite"/>
    </source>
</evidence>
<dbReference type="GO" id="GO:0022857">
    <property type="term" value="F:transmembrane transporter activity"/>
    <property type="evidence" value="ECO:0007669"/>
    <property type="project" value="InterPro"/>
</dbReference>
<evidence type="ECO:0000259" key="9">
    <source>
        <dbReference type="PROSITE" id="PS50850"/>
    </source>
</evidence>
<feature type="domain" description="Major facilitator superfamily (MFS) profile" evidence="9">
    <location>
        <begin position="25"/>
        <end position="406"/>
    </location>
</feature>
<keyword evidence="6 8" id="KW-0472">Membrane</keyword>
<evidence type="ECO:0000256" key="4">
    <source>
        <dbReference type="ARBA" id="ARBA00022692"/>
    </source>
</evidence>
<feature type="transmembrane region" description="Helical" evidence="8">
    <location>
        <begin position="228"/>
        <end position="250"/>
    </location>
</feature>
<feature type="transmembrane region" description="Helical" evidence="8">
    <location>
        <begin position="178"/>
        <end position="199"/>
    </location>
</feature>
<feature type="transmembrane region" description="Helical" evidence="8">
    <location>
        <begin position="384"/>
        <end position="401"/>
    </location>
</feature>
<name>A0A1H5LZG7_RHOJO</name>
<feature type="transmembrane region" description="Helical" evidence="8">
    <location>
        <begin position="150"/>
        <end position="172"/>
    </location>
</feature>
<dbReference type="InterPro" id="IPR050171">
    <property type="entry name" value="MFS_Transporters"/>
</dbReference>
<keyword evidence="4 8" id="KW-0812">Transmembrane</keyword>
<dbReference type="PROSITE" id="PS50850">
    <property type="entry name" value="MFS"/>
    <property type="match status" value="1"/>
</dbReference>
<proteinExistence type="predicted"/>
<feature type="transmembrane region" description="Helical" evidence="8">
    <location>
        <begin position="323"/>
        <end position="345"/>
    </location>
</feature>
<comment type="subcellular location">
    <subcellularLocation>
        <location evidence="1">Cell membrane</location>
        <topology evidence="1">Multi-pass membrane protein</topology>
    </subcellularLocation>
</comment>
<evidence type="ECO:0000256" key="8">
    <source>
        <dbReference type="SAM" id="Phobius"/>
    </source>
</evidence>
<evidence type="ECO:0000256" key="1">
    <source>
        <dbReference type="ARBA" id="ARBA00004651"/>
    </source>
</evidence>
<feature type="transmembrane region" description="Helical" evidence="8">
    <location>
        <begin position="120"/>
        <end position="138"/>
    </location>
</feature>
<evidence type="ECO:0000256" key="6">
    <source>
        <dbReference type="ARBA" id="ARBA00023136"/>
    </source>
</evidence>
<evidence type="ECO:0000256" key="2">
    <source>
        <dbReference type="ARBA" id="ARBA00022448"/>
    </source>
</evidence>
<evidence type="ECO:0000256" key="3">
    <source>
        <dbReference type="ARBA" id="ARBA00022475"/>
    </source>
</evidence>
<sequence>MSPFQAPIEATPSHLPRHILPAGLALTGCAITFTSLYLAAGALTPLLVLYKEQWNFPAALLTLAFAVYAIGFLAAILTLGSLSDHVGRRPVLVGALILQLVSNVMFLLAPDIGWVVTGRIVQGVATGAATTAFTAALIELAPPNRKRLGTILGSVGLTGGLGLGSLLAGLAIQLTTTANSIIFIALAIITILGIVVIVLSPESVSRTPGALRSLIPSVAIPFAARREFAAAAPVIASIWMLAGLSGGLAPSMVRSVFHLDSGLFNGLSGFVSPATSAVIGLVFARLDPRRAMTLGIYASLIGAIGIIDGALTGSLAIMISGQAIAGVGFGASFTASLRLILPLAVEHQRAGVVAAIYVVSYIAFGVPIIIAGELADAHGLAPTVVWYSAGTILLALISLGAQQLLGRNTRNAIGSAASSDPRSDGASMAERDDIQPVPATPPTGIR</sequence>
<evidence type="ECO:0000313" key="11">
    <source>
        <dbReference type="Proteomes" id="UP000183407"/>
    </source>
</evidence>
<dbReference type="Gene3D" id="1.20.1250.20">
    <property type="entry name" value="MFS general substrate transporter like domains"/>
    <property type="match status" value="2"/>
</dbReference>
<feature type="transmembrane region" description="Helical" evidence="8">
    <location>
        <begin position="56"/>
        <end position="79"/>
    </location>
</feature>
<feature type="transmembrane region" description="Helical" evidence="8">
    <location>
        <begin position="91"/>
        <end position="108"/>
    </location>
</feature>
<dbReference type="SUPFAM" id="SSF103473">
    <property type="entry name" value="MFS general substrate transporter"/>
    <property type="match status" value="1"/>
</dbReference>
<keyword evidence="2" id="KW-0813">Transport</keyword>
<gene>
    <name evidence="10" type="ORF">SAMN04490220_8506</name>
</gene>
<dbReference type="InterPro" id="IPR020846">
    <property type="entry name" value="MFS_dom"/>
</dbReference>
<keyword evidence="5 8" id="KW-1133">Transmembrane helix</keyword>
<accession>A0A1H5LZG7</accession>
<dbReference type="InterPro" id="IPR036259">
    <property type="entry name" value="MFS_trans_sf"/>
</dbReference>
<protein>
    <submittedName>
        <fullName evidence="10">Predicted arabinose efflux permease, MFS family</fullName>
    </submittedName>
</protein>
<dbReference type="PANTHER" id="PTHR23517">
    <property type="entry name" value="RESISTANCE PROTEIN MDTM, PUTATIVE-RELATED-RELATED"/>
    <property type="match status" value="1"/>
</dbReference>
<reference evidence="11" key="1">
    <citation type="submission" date="2016-10" db="EMBL/GenBank/DDBJ databases">
        <authorList>
            <person name="Varghese N."/>
        </authorList>
    </citation>
    <scope>NUCLEOTIDE SEQUENCE [LARGE SCALE GENOMIC DNA]</scope>
    <source>
        <strain evidence="11">DSM 44719</strain>
    </source>
</reference>
<evidence type="ECO:0000313" key="10">
    <source>
        <dbReference type="EMBL" id="SEE81887.1"/>
    </source>
</evidence>
<dbReference type="AlphaFoldDB" id="A0A1H5LZG7"/>
<keyword evidence="3" id="KW-1003">Cell membrane</keyword>
<dbReference type="PANTHER" id="PTHR23517:SF13">
    <property type="entry name" value="MAJOR FACILITATOR SUPERFAMILY MFS_1"/>
    <property type="match status" value="1"/>
</dbReference>
<dbReference type="Proteomes" id="UP000183407">
    <property type="component" value="Unassembled WGS sequence"/>
</dbReference>
<dbReference type="InterPro" id="IPR011701">
    <property type="entry name" value="MFS"/>
</dbReference>
<dbReference type="Pfam" id="PF07690">
    <property type="entry name" value="MFS_1"/>
    <property type="match status" value="1"/>
</dbReference>
<feature type="transmembrane region" description="Helical" evidence="8">
    <location>
        <begin position="352"/>
        <end position="372"/>
    </location>
</feature>
<dbReference type="GO" id="GO:0005886">
    <property type="term" value="C:plasma membrane"/>
    <property type="evidence" value="ECO:0007669"/>
    <property type="project" value="UniProtKB-SubCell"/>
</dbReference>